<dbReference type="RefSeq" id="WP_150425629.1">
    <property type="nucleotide sequence ID" value="NZ_VYQA01000006.1"/>
</dbReference>
<protein>
    <submittedName>
        <fullName evidence="3">LysR family transcriptional regulator</fullName>
    </submittedName>
</protein>
<feature type="compositionally biased region" description="Pro residues" evidence="1">
    <location>
        <begin position="1"/>
        <end position="12"/>
    </location>
</feature>
<feature type="region of interest" description="Disordered" evidence="1">
    <location>
        <begin position="1"/>
        <end position="22"/>
    </location>
</feature>
<proteinExistence type="predicted"/>
<dbReference type="Proteomes" id="UP000326364">
    <property type="component" value="Unassembled WGS sequence"/>
</dbReference>
<reference evidence="4 5" key="1">
    <citation type="submission" date="2019-09" db="EMBL/GenBank/DDBJ databases">
        <authorList>
            <person name="Feng G."/>
        </authorList>
    </citation>
    <scope>NUCLEOTIDE SEQUENCE [LARGE SCALE GENOMIC DNA]</scope>
    <source>
        <strain evidence="3 4">KACC 19283</strain>
        <strain evidence="2 5">KACC 19284</strain>
    </source>
</reference>
<dbReference type="Proteomes" id="UP000325933">
    <property type="component" value="Unassembled WGS sequence"/>
</dbReference>
<evidence type="ECO:0000313" key="2">
    <source>
        <dbReference type="EMBL" id="KAA9017634.1"/>
    </source>
</evidence>
<accession>A0A5J5I2Q8</accession>
<dbReference type="EMBL" id="VYQB01000006">
    <property type="protein sequence ID" value="KAA9017634.1"/>
    <property type="molecule type" value="Genomic_DNA"/>
</dbReference>
<evidence type="ECO:0000313" key="4">
    <source>
        <dbReference type="Proteomes" id="UP000325933"/>
    </source>
</evidence>
<dbReference type="AlphaFoldDB" id="A0A5J5I2Q8"/>
<comment type="caution">
    <text evidence="3">The sequence shown here is derived from an EMBL/GenBank/DDBJ whole genome shotgun (WGS) entry which is preliminary data.</text>
</comment>
<name>A0A5J5I2Q8_9SPHN</name>
<evidence type="ECO:0000313" key="3">
    <source>
        <dbReference type="EMBL" id="KAA9030225.1"/>
    </source>
</evidence>
<evidence type="ECO:0000313" key="5">
    <source>
        <dbReference type="Proteomes" id="UP000326364"/>
    </source>
</evidence>
<keyword evidence="5" id="KW-1185">Reference proteome</keyword>
<gene>
    <name evidence="3" type="ORF">F4U95_10505</name>
    <name evidence="2" type="ORF">F4U96_10560</name>
</gene>
<organism evidence="3 4">
    <name type="scientific">Sphingobium limneticum</name>
    <dbReference type="NCBI Taxonomy" id="1007511"/>
    <lineage>
        <taxon>Bacteria</taxon>
        <taxon>Pseudomonadati</taxon>
        <taxon>Pseudomonadota</taxon>
        <taxon>Alphaproteobacteria</taxon>
        <taxon>Sphingomonadales</taxon>
        <taxon>Sphingomonadaceae</taxon>
        <taxon>Sphingobium</taxon>
    </lineage>
</organism>
<sequence length="96" mass="10737">MDQPLHPHPPVPARRAPRARWTPTKQRLFLAALLEYGSVHRAAQVAGMSRSSAHRLRARLSGSAFDRSWANAMALHAARMADPFAPEPARRPTPRR</sequence>
<evidence type="ECO:0000256" key="1">
    <source>
        <dbReference type="SAM" id="MobiDB-lite"/>
    </source>
</evidence>
<dbReference type="EMBL" id="VYQA01000006">
    <property type="protein sequence ID" value="KAA9030225.1"/>
    <property type="molecule type" value="Genomic_DNA"/>
</dbReference>